<dbReference type="GO" id="GO:0085034">
    <property type="term" value="P:symbiont-mediated suppression of host NF-kappaB cascade"/>
    <property type="evidence" value="ECO:0007669"/>
    <property type="project" value="UniProtKB-KW"/>
</dbReference>
<evidence type="ECO:0000256" key="1">
    <source>
        <dbReference type="ARBA" id="ARBA00022581"/>
    </source>
</evidence>
<reference evidence="6" key="1">
    <citation type="journal article" date="2016" name="PLoS ONE">
        <title>Analysis of Genetic Variation across the Encapsidated Genome of Microplitis demolitor Bracovirus in Parasitoid Wasps.</title>
        <authorList>
            <person name="Burke G.R."/>
        </authorList>
    </citation>
    <scope>NUCLEOTIDE SEQUENCE</scope>
    <source>
        <strain evidence="6">UGA</strain>
    </source>
</reference>
<dbReference type="Pfam" id="PF00023">
    <property type="entry name" value="Ank"/>
    <property type="match status" value="1"/>
</dbReference>
<dbReference type="InterPro" id="IPR036770">
    <property type="entry name" value="Ankyrin_rpt-contain_sf"/>
</dbReference>
<dbReference type="EMBL" id="KX223703">
    <property type="protein sequence ID" value="AOH69086.1"/>
    <property type="molecule type" value="Genomic_DNA"/>
</dbReference>
<keyword evidence="3" id="KW-1100">Inhibition of host NF-kappa-B by virus</keyword>
<comment type="function">
    <text evidence="5">Suppresses the host immune response through NF-kappa-B inactivation. Possesses ankyrin repeat domains required for NF-kappa-B binding but lacks the regulatory regions required for dissociation from NF-kappa-B and degradation. Therefore, prevents host NF-kappa-B release and subsequent activation.</text>
</comment>
<proteinExistence type="predicted"/>
<dbReference type="PROSITE" id="PS50088">
    <property type="entry name" value="ANK_REPEAT"/>
    <property type="match status" value="1"/>
</dbReference>
<feature type="non-terminal residue" evidence="6">
    <location>
        <position position="161"/>
    </location>
</feature>
<evidence type="ECO:0000256" key="3">
    <source>
        <dbReference type="ARBA" id="ARBA00022863"/>
    </source>
</evidence>
<evidence type="ECO:0000256" key="4">
    <source>
        <dbReference type="ARBA" id="ARBA00023043"/>
    </source>
</evidence>
<evidence type="ECO:0000256" key="5">
    <source>
        <dbReference type="ARBA" id="ARBA00037244"/>
    </source>
</evidence>
<gene>
    <name evidence="6" type="ORF">A6F54_11</name>
</gene>
<dbReference type="PANTHER" id="PTHR46680">
    <property type="entry name" value="NF-KAPPA-B INHIBITOR ALPHA"/>
    <property type="match status" value="1"/>
</dbReference>
<dbReference type="GO" id="GO:0071356">
    <property type="term" value="P:cellular response to tumor necrosis factor"/>
    <property type="evidence" value="ECO:0007669"/>
    <property type="project" value="TreeGrafter"/>
</dbReference>
<keyword evidence="4" id="KW-0040">ANK repeat</keyword>
<dbReference type="InterPro" id="IPR002110">
    <property type="entry name" value="Ankyrin_rpt"/>
</dbReference>
<dbReference type="GO" id="GO:0051059">
    <property type="term" value="F:NF-kappaB binding"/>
    <property type="evidence" value="ECO:0007669"/>
    <property type="project" value="TreeGrafter"/>
</dbReference>
<accession>A0A1C8XNA0</accession>
<evidence type="ECO:0000313" key="6">
    <source>
        <dbReference type="EMBL" id="AOH69086.1"/>
    </source>
</evidence>
<dbReference type="PROSITE" id="PS50297">
    <property type="entry name" value="ANK_REP_REGION"/>
    <property type="match status" value="1"/>
</dbReference>
<keyword evidence="1" id="KW-0945">Host-virus interaction</keyword>
<name>A0A1C8XNA0_9VIRU</name>
<protein>
    <submittedName>
        <fullName evidence="6">Uncharacterized protein</fullName>
    </submittedName>
</protein>
<dbReference type="PANTHER" id="PTHR46680:SF3">
    <property type="entry name" value="NF-KAPPA-B INHIBITOR CACTUS"/>
    <property type="match status" value="1"/>
</dbReference>
<dbReference type="SUPFAM" id="SSF48403">
    <property type="entry name" value="Ankyrin repeat"/>
    <property type="match status" value="1"/>
</dbReference>
<dbReference type="Gene3D" id="1.25.40.20">
    <property type="entry name" value="Ankyrin repeat-containing domain"/>
    <property type="match status" value="1"/>
</dbReference>
<organism evidence="6">
    <name type="scientific">Microplitis mediator bracovirus</name>
    <dbReference type="NCBI Taxonomy" id="1836595"/>
    <lineage>
        <taxon>Viruses</taxon>
        <taxon>Viruses incertae sedis</taxon>
        <taxon>Polydnaviriformidae</taxon>
        <taxon>Bracoviriform</taxon>
    </lineage>
</organism>
<sequence length="161" mass="18199">MDTSNIKMLFERDLCTGENIFHEIARSGDWMRLYEIHHLVDGTNKYLLEEPNYEGENCLHLAASTKRGSQAILLMELLVRMGANLNKGNLCAGDTVLHQVVYNKDYLLAAWLCEQPTINLETQNHAGLTPFQTAFKRGDEKMMTTLRIHGAITQGVSDSEE</sequence>
<evidence type="ECO:0000256" key="2">
    <source>
        <dbReference type="ARBA" id="ARBA00022737"/>
    </source>
</evidence>
<dbReference type="InterPro" id="IPR051070">
    <property type="entry name" value="NF-kappa-B_inhibitor"/>
</dbReference>
<keyword evidence="2" id="KW-0677">Repeat</keyword>
<dbReference type="SMART" id="SM00248">
    <property type="entry name" value="ANK"/>
    <property type="match status" value="3"/>
</dbReference>